<feature type="transmembrane region" description="Helical" evidence="6">
    <location>
        <begin position="399"/>
        <end position="423"/>
    </location>
</feature>
<dbReference type="GO" id="GO:0005886">
    <property type="term" value="C:plasma membrane"/>
    <property type="evidence" value="ECO:0007669"/>
    <property type="project" value="TreeGrafter"/>
</dbReference>
<keyword evidence="2 6" id="KW-0812">Transmembrane</keyword>
<dbReference type="FunCoup" id="Q4CVF6">
    <property type="interactions" value="233"/>
</dbReference>
<evidence type="ECO:0000256" key="6">
    <source>
        <dbReference type="SAM" id="Phobius"/>
    </source>
</evidence>
<dbReference type="GO" id="GO:0005385">
    <property type="term" value="F:zinc ion transmembrane transporter activity"/>
    <property type="evidence" value="ECO:0007669"/>
    <property type="project" value="TreeGrafter"/>
</dbReference>
<dbReference type="InParanoid" id="Q4CVF6"/>
<dbReference type="SMR" id="Q4CVF6"/>
<dbReference type="eggNOG" id="KOG1558">
    <property type="taxonomic scope" value="Eukaryota"/>
</dbReference>
<evidence type="ECO:0000256" key="1">
    <source>
        <dbReference type="ARBA" id="ARBA00004141"/>
    </source>
</evidence>
<proteinExistence type="predicted"/>
<gene>
    <name evidence="7" type="ORF">Tc00.1047053509197.10</name>
</gene>
<feature type="region of interest" description="Disordered" evidence="5">
    <location>
        <begin position="288"/>
        <end position="316"/>
    </location>
</feature>
<sequence length="501" mass="53961">MSGAPGRSPVTVVDHHFLFLFCLIYIYIYIFIFVLFSINVFGDGEEPEPGASVRAAVLFFAVQPPPHPRLRKQPLVRTLPVFLSPLFFCWCCVIVWRLSAAAAHGAGISARSSRFHLHSQSFFFFFNPTNRMSENETCDALLSQYELLRGKMATQHCDGDHDGDKDEHSHGDCGGSNGPYTVGLHVVAIFVVLLSSFLGTVIPLAGKHVPCLRMNPFLFVLGKCAATGVVLAVSTIHMIHPAAELLEEDCVPDSWKESYDAYAFLFAMIAAIVMHALETQLVAMFASDESPSSPSGGNGEKGDANGDEERADGAPSGDIYRHHHSHVLASVEGGRAHRLLSALFMEFGVTLHSVFIGLTVGITSDAETKALLVALVFHQMFEGLALGSRLADASMRISLELLLALIFSISAPLGTAVGVGAVVGSKISLTGATFIIMQAIFDAVCGGILLYLAFVLMLNDFPTDLRKHAGVGAAHRGWKRLAMFVALWAGAGIMAGIGKWL</sequence>
<dbReference type="PANTHER" id="PTHR11040">
    <property type="entry name" value="ZINC/IRON TRANSPORTER"/>
    <property type="match status" value="1"/>
</dbReference>
<evidence type="ECO:0000256" key="5">
    <source>
        <dbReference type="SAM" id="MobiDB-lite"/>
    </source>
</evidence>
<accession>Q4CVF6</accession>
<dbReference type="PANTHER" id="PTHR11040:SF44">
    <property type="entry name" value="PROTEIN ZNTC-RELATED"/>
    <property type="match status" value="1"/>
</dbReference>
<dbReference type="Pfam" id="PF02535">
    <property type="entry name" value="Zip"/>
    <property type="match status" value="1"/>
</dbReference>
<feature type="transmembrane region" description="Helical" evidence="6">
    <location>
        <begin position="370"/>
        <end position="387"/>
    </location>
</feature>
<feature type="transmembrane region" description="Helical" evidence="6">
    <location>
        <begin position="17"/>
        <end position="38"/>
    </location>
</feature>
<dbReference type="Proteomes" id="UP000002296">
    <property type="component" value="Unassembled WGS sequence"/>
</dbReference>
<feature type="compositionally biased region" description="Basic and acidic residues" evidence="5">
    <location>
        <begin position="300"/>
        <end position="312"/>
    </location>
</feature>
<keyword evidence="4 6" id="KW-0472">Membrane</keyword>
<feature type="transmembrane region" description="Helical" evidence="6">
    <location>
        <begin position="435"/>
        <end position="459"/>
    </location>
</feature>
<dbReference type="KEGG" id="tcr:509197.10"/>
<feature type="transmembrane region" description="Helical" evidence="6">
    <location>
        <begin position="343"/>
        <end position="364"/>
    </location>
</feature>
<feature type="transmembrane region" description="Helical" evidence="6">
    <location>
        <begin position="480"/>
        <end position="498"/>
    </location>
</feature>
<dbReference type="InterPro" id="IPR003689">
    <property type="entry name" value="ZIP"/>
</dbReference>
<dbReference type="EMBL" id="AAHK01001749">
    <property type="protein sequence ID" value="EAN84254.1"/>
    <property type="molecule type" value="Genomic_DNA"/>
</dbReference>
<comment type="caution">
    <text evidence="7">The sequence shown here is derived from an EMBL/GenBank/DDBJ whole genome shotgun (WGS) entry which is preliminary data.</text>
</comment>
<reference evidence="7 8" key="1">
    <citation type="journal article" date="2005" name="Science">
        <title>The genome sequence of Trypanosoma cruzi, etiologic agent of Chagas disease.</title>
        <authorList>
            <person name="El-Sayed N.M."/>
            <person name="Myler P.J."/>
            <person name="Bartholomeu D.C."/>
            <person name="Nilsson D."/>
            <person name="Aggarwal G."/>
            <person name="Tran A.N."/>
            <person name="Ghedin E."/>
            <person name="Worthey E.A."/>
            <person name="Delcher A.L."/>
            <person name="Blandin G."/>
            <person name="Westenberger S.J."/>
            <person name="Caler E."/>
            <person name="Cerqueira G.C."/>
            <person name="Branche C."/>
            <person name="Haas B."/>
            <person name="Anupama A."/>
            <person name="Arner E."/>
            <person name="Aslund L."/>
            <person name="Attipoe P."/>
            <person name="Bontempi E."/>
            <person name="Bringaud F."/>
            <person name="Burton P."/>
            <person name="Cadag E."/>
            <person name="Campbell D.A."/>
            <person name="Carrington M."/>
            <person name="Crabtree J."/>
            <person name="Darban H."/>
            <person name="da Silveira J.F."/>
            <person name="de Jong P."/>
            <person name="Edwards K."/>
            <person name="Englund P.T."/>
            <person name="Fazelina G."/>
            <person name="Feldblyum T."/>
            <person name="Ferella M."/>
            <person name="Frasch A.C."/>
            <person name="Gull K."/>
            <person name="Horn D."/>
            <person name="Hou L."/>
            <person name="Huang Y."/>
            <person name="Kindlund E."/>
            <person name="Klingbeil M."/>
            <person name="Kluge S."/>
            <person name="Koo H."/>
            <person name="Lacerda D."/>
            <person name="Levin M.J."/>
            <person name="Lorenzi H."/>
            <person name="Louie T."/>
            <person name="Machado C.R."/>
            <person name="McCulloch R."/>
            <person name="McKenna A."/>
            <person name="Mizuno Y."/>
            <person name="Mottram J.C."/>
            <person name="Nelson S."/>
            <person name="Ochaya S."/>
            <person name="Osoegawa K."/>
            <person name="Pai G."/>
            <person name="Parsons M."/>
            <person name="Pentony M."/>
            <person name="Pettersson U."/>
            <person name="Pop M."/>
            <person name="Ramirez J.L."/>
            <person name="Rinta J."/>
            <person name="Robertson L."/>
            <person name="Salzberg S.L."/>
            <person name="Sanchez D.O."/>
            <person name="Seyler A."/>
            <person name="Sharma R."/>
            <person name="Shetty J."/>
            <person name="Simpson A.J."/>
            <person name="Sisk E."/>
            <person name="Tammi M.T."/>
            <person name="Tarleton R."/>
            <person name="Teixeira S."/>
            <person name="Van Aken S."/>
            <person name="Vogt C."/>
            <person name="Ward P.N."/>
            <person name="Wickstead B."/>
            <person name="Wortman J."/>
            <person name="White O."/>
            <person name="Fraser C.M."/>
            <person name="Stuart K.D."/>
            <person name="Andersson B."/>
        </authorList>
    </citation>
    <scope>NUCLEOTIDE SEQUENCE [LARGE SCALE GENOMIC DNA]</scope>
    <source>
        <strain evidence="7 8">CL Brener</strain>
    </source>
</reference>
<dbReference type="RefSeq" id="XP_806105.1">
    <property type="nucleotide sequence ID" value="XM_801012.1"/>
</dbReference>
<feature type="transmembrane region" description="Helical" evidence="6">
    <location>
        <begin position="259"/>
        <end position="277"/>
    </location>
</feature>
<comment type="subcellular location">
    <subcellularLocation>
        <location evidence="1">Membrane</location>
        <topology evidence="1">Multi-pass membrane protein</topology>
    </subcellularLocation>
</comment>
<evidence type="ECO:0000256" key="2">
    <source>
        <dbReference type="ARBA" id="ARBA00022692"/>
    </source>
</evidence>
<name>Q4CVF6_TRYCC</name>
<protein>
    <submittedName>
        <fullName evidence="7">Cation transporter, putative</fullName>
    </submittedName>
</protein>
<evidence type="ECO:0000313" key="7">
    <source>
        <dbReference type="EMBL" id="EAN84254.1"/>
    </source>
</evidence>
<keyword evidence="3 6" id="KW-1133">Transmembrane helix</keyword>
<feature type="transmembrane region" description="Helical" evidence="6">
    <location>
        <begin position="184"/>
        <end position="205"/>
    </location>
</feature>
<evidence type="ECO:0000256" key="4">
    <source>
        <dbReference type="ARBA" id="ARBA00023136"/>
    </source>
</evidence>
<dbReference type="AlphaFoldDB" id="Q4CVF6"/>
<evidence type="ECO:0000313" key="8">
    <source>
        <dbReference type="Proteomes" id="UP000002296"/>
    </source>
</evidence>
<feature type="transmembrane region" description="Helical" evidence="6">
    <location>
        <begin position="217"/>
        <end position="239"/>
    </location>
</feature>
<dbReference type="OMA" id="KRIPRWN"/>
<organism evidence="7 8">
    <name type="scientific">Trypanosoma cruzi (strain CL Brener)</name>
    <dbReference type="NCBI Taxonomy" id="353153"/>
    <lineage>
        <taxon>Eukaryota</taxon>
        <taxon>Discoba</taxon>
        <taxon>Euglenozoa</taxon>
        <taxon>Kinetoplastea</taxon>
        <taxon>Metakinetoplastina</taxon>
        <taxon>Trypanosomatida</taxon>
        <taxon>Trypanosomatidae</taxon>
        <taxon>Trypanosoma</taxon>
        <taxon>Schizotrypanum</taxon>
    </lineage>
</organism>
<evidence type="ECO:0000256" key="3">
    <source>
        <dbReference type="ARBA" id="ARBA00022989"/>
    </source>
</evidence>
<feature type="transmembrane region" description="Helical" evidence="6">
    <location>
        <begin position="79"/>
        <end position="99"/>
    </location>
</feature>
<keyword evidence="8" id="KW-1185">Reference proteome</keyword>
<dbReference type="PaxDb" id="353153-Q4CVF6"/>
<dbReference type="GeneID" id="3536023"/>